<keyword evidence="2" id="KW-1133">Transmembrane helix</keyword>
<reference evidence="3 4" key="1">
    <citation type="submission" date="2014-11" db="EMBL/GenBank/DDBJ databases">
        <title>Genetic blueprint of the zoonotic pathogen Toxocara canis.</title>
        <authorList>
            <person name="Zhu X.-Q."/>
            <person name="Korhonen P.K."/>
            <person name="Cai H."/>
            <person name="Young N.D."/>
            <person name="Nejsum P."/>
            <person name="von Samson-Himmelstjerna G."/>
            <person name="Boag P.R."/>
            <person name="Tan P."/>
            <person name="Li Q."/>
            <person name="Min J."/>
            <person name="Yang Y."/>
            <person name="Wang X."/>
            <person name="Fang X."/>
            <person name="Hall R.S."/>
            <person name="Hofmann A."/>
            <person name="Sternberg P.W."/>
            <person name="Jex A.R."/>
            <person name="Gasser R.B."/>
        </authorList>
    </citation>
    <scope>NUCLEOTIDE SEQUENCE [LARGE SCALE GENOMIC DNA]</scope>
    <source>
        <strain evidence="3">PN_DK_2014</strain>
    </source>
</reference>
<feature type="transmembrane region" description="Helical" evidence="2">
    <location>
        <begin position="6"/>
        <end position="27"/>
    </location>
</feature>
<protein>
    <submittedName>
        <fullName evidence="3">Uncharacterized protein</fullName>
    </submittedName>
</protein>
<keyword evidence="4" id="KW-1185">Reference proteome</keyword>
<sequence>MDDDIVDLFVVIIVVAFGLLGLVYLTYRAYADHLRSYICCCHSSKSCEEGVHRSPTVSHLRVAKAKSLDPSKLGSSSTAHSAVAHSVQR</sequence>
<proteinExistence type="predicted"/>
<feature type="region of interest" description="Disordered" evidence="1">
    <location>
        <begin position="67"/>
        <end position="89"/>
    </location>
</feature>
<accession>A0A0B2UN05</accession>
<feature type="compositionally biased region" description="Low complexity" evidence="1">
    <location>
        <begin position="75"/>
        <end position="89"/>
    </location>
</feature>
<gene>
    <name evidence="3" type="ORF">Tcan_10255</name>
</gene>
<organism evidence="3 4">
    <name type="scientific">Toxocara canis</name>
    <name type="common">Canine roundworm</name>
    <dbReference type="NCBI Taxonomy" id="6265"/>
    <lineage>
        <taxon>Eukaryota</taxon>
        <taxon>Metazoa</taxon>
        <taxon>Ecdysozoa</taxon>
        <taxon>Nematoda</taxon>
        <taxon>Chromadorea</taxon>
        <taxon>Rhabditida</taxon>
        <taxon>Spirurina</taxon>
        <taxon>Ascaridomorpha</taxon>
        <taxon>Ascaridoidea</taxon>
        <taxon>Toxocaridae</taxon>
        <taxon>Toxocara</taxon>
    </lineage>
</organism>
<evidence type="ECO:0000313" key="4">
    <source>
        <dbReference type="Proteomes" id="UP000031036"/>
    </source>
</evidence>
<dbReference type="EMBL" id="JPKZ01022854">
    <property type="protein sequence ID" value="KHN70669.1"/>
    <property type="molecule type" value="Genomic_DNA"/>
</dbReference>
<dbReference type="Proteomes" id="UP000031036">
    <property type="component" value="Unassembled WGS sequence"/>
</dbReference>
<comment type="caution">
    <text evidence="3">The sequence shown here is derived from an EMBL/GenBank/DDBJ whole genome shotgun (WGS) entry which is preliminary data.</text>
</comment>
<dbReference type="AlphaFoldDB" id="A0A0B2UN05"/>
<keyword evidence="2" id="KW-0472">Membrane</keyword>
<evidence type="ECO:0000256" key="1">
    <source>
        <dbReference type="SAM" id="MobiDB-lite"/>
    </source>
</evidence>
<evidence type="ECO:0000313" key="3">
    <source>
        <dbReference type="EMBL" id="KHN70669.1"/>
    </source>
</evidence>
<keyword evidence="2" id="KW-0812">Transmembrane</keyword>
<name>A0A0B2UN05_TOXCA</name>
<evidence type="ECO:0000256" key="2">
    <source>
        <dbReference type="SAM" id="Phobius"/>
    </source>
</evidence>